<dbReference type="PANTHER" id="PTHR20883:SF48">
    <property type="entry name" value="ECTOINE DIOXYGENASE"/>
    <property type="match status" value="1"/>
</dbReference>
<dbReference type="PANTHER" id="PTHR20883">
    <property type="entry name" value="PHYTANOYL-COA DIOXYGENASE DOMAIN CONTAINING 1"/>
    <property type="match status" value="1"/>
</dbReference>
<dbReference type="Pfam" id="PF05721">
    <property type="entry name" value="PhyH"/>
    <property type="match status" value="1"/>
</dbReference>
<reference evidence="1" key="1">
    <citation type="submission" date="2018-05" db="EMBL/GenBank/DDBJ databases">
        <authorList>
            <person name="Lanie J.A."/>
            <person name="Ng W.-L."/>
            <person name="Kazmierczak K.M."/>
            <person name="Andrzejewski T.M."/>
            <person name="Davidsen T.M."/>
            <person name="Wayne K.J."/>
            <person name="Tettelin H."/>
            <person name="Glass J.I."/>
            <person name="Rusch D."/>
            <person name="Podicherti R."/>
            <person name="Tsui H.-C.T."/>
            <person name="Winkler M.E."/>
        </authorList>
    </citation>
    <scope>NUCLEOTIDE SEQUENCE</scope>
</reference>
<name>A0A381UYH9_9ZZZZ</name>
<dbReference type="Gene3D" id="2.60.120.620">
    <property type="entry name" value="q2cbj1_9rhob like domain"/>
    <property type="match status" value="1"/>
</dbReference>
<organism evidence="1">
    <name type="scientific">marine metagenome</name>
    <dbReference type="NCBI Taxonomy" id="408172"/>
    <lineage>
        <taxon>unclassified sequences</taxon>
        <taxon>metagenomes</taxon>
        <taxon>ecological metagenomes</taxon>
    </lineage>
</organism>
<protein>
    <recommendedName>
        <fullName evidence="2">Fe2OG dioxygenase domain-containing protein</fullName>
    </recommendedName>
</protein>
<sequence length="292" mass="32218">MAGSLTPEQVESYERDGYLFPVGVFDATEAAEFRVDLEAFEDRWRDSPGLAHPFVQYLRDGMQVVSPAADRIARHPVVLDVVESVVGPDLMVWNCELLVKEPHSPKMLTMHQDHRYWGFGSSGDQITAWIALSEVTDANGAMHFVRGSHLLGDVDHHDTFGADNILSRGQEITVGHDLEDEVVVALRPGEMSLHHGLMFHGSGPNRSDVRRMGVAIRYVTPSVRQEVGGVDYATPVRGDCSGAEFLPLPVPTSDFDPDTLPFHERMLVVHDTTLGAGAEQPMAYDGIRPVRP</sequence>
<evidence type="ECO:0008006" key="2">
    <source>
        <dbReference type="Google" id="ProtNLM"/>
    </source>
</evidence>
<evidence type="ECO:0000313" key="1">
    <source>
        <dbReference type="EMBL" id="SVA32427.1"/>
    </source>
</evidence>
<dbReference type="InterPro" id="IPR008775">
    <property type="entry name" value="Phytyl_CoA_dOase-like"/>
</dbReference>
<dbReference type="GO" id="GO:0046872">
    <property type="term" value="F:metal ion binding"/>
    <property type="evidence" value="ECO:0007669"/>
    <property type="project" value="UniProtKB-ARBA"/>
</dbReference>
<dbReference type="EMBL" id="UINC01007278">
    <property type="protein sequence ID" value="SVA32427.1"/>
    <property type="molecule type" value="Genomic_DNA"/>
</dbReference>
<proteinExistence type="predicted"/>
<accession>A0A381UYH9</accession>
<dbReference type="GO" id="GO:0016491">
    <property type="term" value="F:oxidoreductase activity"/>
    <property type="evidence" value="ECO:0007669"/>
    <property type="project" value="UniProtKB-ARBA"/>
</dbReference>
<gene>
    <name evidence="1" type="ORF">METZ01_LOCUS85281</name>
</gene>
<dbReference type="AlphaFoldDB" id="A0A381UYH9"/>
<dbReference type="SUPFAM" id="SSF51197">
    <property type="entry name" value="Clavaminate synthase-like"/>
    <property type="match status" value="1"/>
</dbReference>